<keyword evidence="1" id="KW-0472">Membrane</keyword>
<dbReference type="EMBL" id="LR746496">
    <property type="protein sequence ID" value="CAA7603128.1"/>
    <property type="molecule type" value="Genomic_DNA"/>
</dbReference>
<dbReference type="Pfam" id="PF04892">
    <property type="entry name" value="VanZ"/>
    <property type="match status" value="1"/>
</dbReference>
<dbReference type="AlphaFoldDB" id="A0A8S0W5G7"/>
<reference evidence="4" key="1">
    <citation type="submission" date="2014-11" db="EMBL/GenBank/DDBJ databases">
        <authorList>
            <person name="Hornung B.V."/>
        </authorList>
    </citation>
    <scope>NUCLEOTIDE SEQUENCE</scope>
    <source>
        <strain evidence="4">INE</strain>
    </source>
</reference>
<feature type="transmembrane region" description="Helical" evidence="1">
    <location>
        <begin position="69"/>
        <end position="89"/>
    </location>
</feature>
<evidence type="ECO:0000256" key="1">
    <source>
        <dbReference type="SAM" id="Phobius"/>
    </source>
</evidence>
<dbReference type="Proteomes" id="UP000836597">
    <property type="component" value="Chromosome"/>
</dbReference>
<evidence type="ECO:0000259" key="2">
    <source>
        <dbReference type="Pfam" id="PF04892"/>
    </source>
</evidence>
<keyword evidence="5" id="KW-1185">Reference proteome</keyword>
<proteinExistence type="predicted"/>
<evidence type="ECO:0000313" key="3">
    <source>
        <dbReference type="EMBL" id="CAA7603128.1"/>
    </source>
</evidence>
<dbReference type="Proteomes" id="UP001071230">
    <property type="component" value="Unassembled WGS sequence"/>
</dbReference>
<dbReference type="NCBIfam" id="NF037970">
    <property type="entry name" value="vanZ_1"/>
    <property type="match status" value="1"/>
</dbReference>
<keyword evidence="1" id="KW-0812">Transmembrane</keyword>
<sequence>MAQQVYDNLYYYRGVLDIFSQKTRWILVIIGCVVIFGFTAFPVFTAKNTGTVIEQSTHVPKRDLGSLDFVVRKAAHVTVYAVLALLLFYATGKRALLSYGLATLYAASDEFHQIFVPGRTPAVQDVMLDSAAALVMIIVLRQIRKPHWSS</sequence>
<feature type="domain" description="VanZ-like" evidence="2">
    <location>
        <begin position="27"/>
        <end position="141"/>
    </location>
</feature>
<dbReference type="InterPro" id="IPR006976">
    <property type="entry name" value="VanZ-like"/>
</dbReference>
<organism evidence="3">
    <name type="scientific">Acididesulfobacillus acetoxydans</name>
    <dbReference type="NCBI Taxonomy" id="1561005"/>
    <lineage>
        <taxon>Bacteria</taxon>
        <taxon>Bacillati</taxon>
        <taxon>Bacillota</taxon>
        <taxon>Clostridia</taxon>
        <taxon>Eubacteriales</taxon>
        <taxon>Peptococcaceae</taxon>
        <taxon>Acididesulfobacillus</taxon>
    </lineage>
</organism>
<evidence type="ECO:0000313" key="5">
    <source>
        <dbReference type="Proteomes" id="UP001071230"/>
    </source>
</evidence>
<accession>A0A8S0W5G7</accession>
<dbReference type="EMBL" id="CDGJ01000002">
    <property type="protein sequence ID" value="CEJ05634.1"/>
    <property type="molecule type" value="Genomic_DNA"/>
</dbReference>
<evidence type="ECO:0000313" key="4">
    <source>
        <dbReference type="EMBL" id="CEJ05634.1"/>
    </source>
</evidence>
<feature type="transmembrane region" description="Helical" evidence="1">
    <location>
        <begin position="25"/>
        <end position="44"/>
    </location>
</feature>
<keyword evidence="1" id="KW-1133">Transmembrane helix</keyword>
<name>A0A8S0W5G7_9FIRM</name>
<reference evidence="3" key="2">
    <citation type="submission" date="2020-01" db="EMBL/GenBank/DDBJ databases">
        <authorList>
            <person name="Hornung B."/>
        </authorList>
    </citation>
    <scope>NUCLEOTIDE SEQUENCE</scope>
    <source>
        <strain evidence="3">PacBioINE</strain>
    </source>
</reference>
<dbReference type="RefSeq" id="WP_240986386.1">
    <property type="nucleotide sequence ID" value="NZ_CDGJ01000002.1"/>
</dbReference>
<protein>
    <submittedName>
        <fullName evidence="4">VanZ like family</fullName>
    </submittedName>
    <submittedName>
        <fullName evidence="3">VanZ-like</fullName>
    </submittedName>
</protein>
<dbReference type="KEGG" id="aacx:DEACI_3951"/>
<gene>
    <name evidence="4" type="ORF">DEACI_0008</name>
    <name evidence="3" type="ORF">DEACI_3951</name>
</gene>